<keyword evidence="2" id="KW-1185">Reference proteome</keyword>
<accession>A0A9N9PCX2</accession>
<gene>
    <name evidence="1" type="ORF">DERYTH_LOCUS25202</name>
</gene>
<protein>
    <submittedName>
        <fullName evidence="1">6698_t:CDS:1</fullName>
    </submittedName>
</protein>
<dbReference type="Gene3D" id="3.80.10.10">
    <property type="entry name" value="Ribonuclease Inhibitor"/>
    <property type="match status" value="1"/>
</dbReference>
<proteinExistence type="predicted"/>
<dbReference type="OrthoDB" id="2322866at2759"/>
<dbReference type="EMBL" id="CAJVPY010045753">
    <property type="protein sequence ID" value="CAG8809974.1"/>
    <property type="molecule type" value="Genomic_DNA"/>
</dbReference>
<dbReference type="AlphaFoldDB" id="A0A9N9PCX2"/>
<dbReference type="InterPro" id="IPR032675">
    <property type="entry name" value="LRR_dom_sf"/>
</dbReference>
<name>A0A9N9PCX2_9GLOM</name>
<reference evidence="1" key="1">
    <citation type="submission" date="2021-06" db="EMBL/GenBank/DDBJ databases">
        <authorList>
            <person name="Kallberg Y."/>
            <person name="Tangrot J."/>
            <person name="Rosling A."/>
        </authorList>
    </citation>
    <scope>NUCLEOTIDE SEQUENCE</scope>
    <source>
        <strain evidence="1">MA453B</strain>
    </source>
</reference>
<organism evidence="1 2">
    <name type="scientific">Dentiscutata erythropus</name>
    <dbReference type="NCBI Taxonomy" id="1348616"/>
    <lineage>
        <taxon>Eukaryota</taxon>
        <taxon>Fungi</taxon>
        <taxon>Fungi incertae sedis</taxon>
        <taxon>Mucoromycota</taxon>
        <taxon>Glomeromycotina</taxon>
        <taxon>Glomeromycetes</taxon>
        <taxon>Diversisporales</taxon>
        <taxon>Gigasporaceae</taxon>
        <taxon>Dentiscutata</taxon>
    </lineage>
</organism>
<sequence length="170" mass="19954">SFIYIQRWKYCLQSTTTILDAVCEHCTNLRYFECDAEIGSTEQLTSVFTSSPFLETIIIRNKRILLNINELLEQVKLIRLCYLELEGPMKFSSEALDTFLRRSKPPLYTFVLINSQCFEDEHLEVLLQHLSGTLCKIDLKGTHKRLSKDLRNQTRQVVKDFYYKTMDRAA</sequence>
<evidence type="ECO:0000313" key="1">
    <source>
        <dbReference type="EMBL" id="CAG8809974.1"/>
    </source>
</evidence>
<feature type="non-terminal residue" evidence="1">
    <location>
        <position position="1"/>
    </location>
</feature>
<dbReference type="Proteomes" id="UP000789405">
    <property type="component" value="Unassembled WGS sequence"/>
</dbReference>
<evidence type="ECO:0000313" key="2">
    <source>
        <dbReference type="Proteomes" id="UP000789405"/>
    </source>
</evidence>
<comment type="caution">
    <text evidence="1">The sequence shown here is derived from an EMBL/GenBank/DDBJ whole genome shotgun (WGS) entry which is preliminary data.</text>
</comment>